<sequence>MDRFDQYRVFAKVAEMGSFIKAAHALNVPRASVSAAIQQLETQLGVRLLNRTTRQVRLTPDGEQLLDRVRPLLAEVEDIDQLFQANQRQVSGRLIIDAPSRIARRVIAPALPGLLRRHPRLQLILGSSDRAIDLVQEGVDCAVRIGALHDSSLVVRPLGHIALINCASPAYLHEHGEPMQPGDLPDGHWAVGYASPKTGRELPWESPSGDGSTQWLEVPSRVIANNAESYIACCLAGLGLIQIPRFDVQHLLDSGQLVEVMPACRAAAMPVSLLYPHRRQRSRRLAVFHEWFAALMQSHLEIPSDLVRAQRQVIGHAANTN</sequence>
<dbReference type="AlphaFoldDB" id="A0A5E4U372"/>
<dbReference type="GO" id="GO:0006351">
    <property type="term" value="P:DNA-templated transcription"/>
    <property type="evidence" value="ECO:0007669"/>
    <property type="project" value="TreeGrafter"/>
</dbReference>
<dbReference type="EMBL" id="CABPRU010000003">
    <property type="protein sequence ID" value="VVD94013.1"/>
    <property type="molecule type" value="Genomic_DNA"/>
</dbReference>
<dbReference type="RefSeq" id="WP_150612449.1">
    <property type="nucleotide sequence ID" value="NZ_CABPRU010000003.1"/>
</dbReference>
<dbReference type="GO" id="GO:0003700">
    <property type="term" value="F:DNA-binding transcription factor activity"/>
    <property type="evidence" value="ECO:0007669"/>
    <property type="project" value="InterPro"/>
</dbReference>
<reference evidence="6 7" key="1">
    <citation type="submission" date="2019-08" db="EMBL/GenBank/DDBJ databases">
        <authorList>
            <person name="Peeters C."/>
        </authorList>
    </citation>
    <scope>NUCLEOTIDE SEQUENCE [LARGE SCALE GENOMIC DNA]</scope>
    <source>
        <strain evidence="6 7">LMG 31013</strain>
    </source>
</reference>
<dbReference type="OrthoDB" id="9076738at2"/>
<dbReference type="PANTHER" id="PTHR30537:SF72">
    <property type="entry name" value="LYSR FAMILY TRANSCRIPTIONAL REGULATOR"/>
    <property type="match status" value="1"/>
</dbReference>
<protein>
    <submittedName>
        <fullName evidence="6">Transcriptional regulator</fullName>
    </submittedName>
</protein>
<feature type="domain" description="HTH lysR-type" evidence="5">
    <location>
        <begin position="1"/>
        <end position="59"/>
    </location>
</feature>
<evidence type="ECO:0000259" key="5">
    <source>
        <dbReference type="PROSITE" id="PS50931"/>
    </source>
</evidence>
<keyword evidence="3" id="KW-0238">DNA-binding</keyword>
<comment type="similarity">
    <text evidence="1">Belongs to the LysR transcriptional regulatory family.</text>
</comment>
<dbReference type="InterPro" id="IPR036388">
    <property type="entry name" value="WH-like_DNA-bd_sf"/>
</dbReference>
<dbReference type="InterPro" id="IPR000847">
    <property type="entry name" value="LysR_HTH_N"/>
</dbReference>
<dbReference type="SUPFAM" id="SSF53850">
    <property type="entry name" value="Periplasmic binding protein-like II"/>
    <property type="match status" value="1"/>
</dbReference>
<dbReference type="InterPro" id="IPR005119">
    <property type="entry name" value="LysR_subst-bd"/>
</dbReference>
<evidence type="ECO:0000313" key="6">
    <source>
        <dbReference type="EMBL" id="VVD94013.1"/>
    </source>
</evidence>
<gene>
    <name evidence="6" type="ORF">PTE31013_01787</name>
</gene>
<dbReference type="CDD" id="cd08472">
    <property type="entry name" value="PBP2_CrgA_like_3"/>
    <property type="match status" value="1"/>
</dbReference>
<dbReference type="GO" id="GO:0043565">
    <property type="term" value="F:sequence-specific DNA binding"/>
    <property type="evidence" value="ECO:0007669"/>
    <property type="project" value="TreeGrafter"/>
</dbReference>
<dbReference type="Gene3D" id="1.10.10.10">
    <property type="entry name" value="Winged helix-like DNA-binding domain superfamily/Winged helix DNA-binding domain"/>
    <property type="match status" value="1"/>
</dbReference>
<dbReference type="Pfam" id="PF00126">
    <property type="entry name" value="HTH_1"/>
    <property type="match status" value="1"/>
</dbReference>
<dbReference type="InterPro" id="IPR036390">
    <property type="entry name" value="WH_DNA-bd_sf"/>
</dbReference>
<proteinExistence type="inferred from homology"/>
<evidence type="ECO:0000256" key="3">
    <source>
        <dbReference type="ARBA" id="ARBA00023125"/>
    </source>
</evidence>
<dbReference type="InterPro" id="IPR058163">
    <property type="entry name" value="LysR-type_TF_proteobact-type"/>
</dbReference>
<organism evidence="6 7">
    <name type="scientific">Pandoraea terrigena</name>
    <dbReference type="NCBI Taxonomy" id="2508292"/>
    <lineage>
        <taxon>Bacteria</taxon>
        <taxon>Pseudomonadati</taxon>
        <taxon>Pseudomonadota</taxon>
        <taxon>Betaproteobacteria</taxon>
        <taxon>Burkholderiales</taxon>
        <taxon>Burkholderiaceae</taxon>
        <taxon>Pandoraea</taxon>
    </lineage>
</organism>
<dbReference type="PROSITE" id="PS50931">
    <property type="entry name" value="HTH_LYSR"/>
    <property type="match status" value="1"/>
</dbReference>
<evidence type="ECO:0000313" key="7">
    <source>
        <dbReference type="Proteomes" id="UP000334380"/>
    </source>
</evidence>
<keyword evidence="7" id="KW-1185">Reference proteome</keyword>
<evidence type="ECO:0000256" key="2">
    <source>
        <dbReference type="ARBA" id="ARBA00023015"/>
    </source>
</evidence>
<name>A0A5E4U372_9BURK</name>
<dbReference type="Pfam" id="PF03466">
    <property type="entry name" value="LysR_substrate"/>
    <property type="match status" value="1"/>
</dbReference>
<dbReference type="PANTHER" id="PTHR30537">
    <property type="entry name" value="HTH-TYPE TRANSCRIPTIONAL REGULATOR"/>
    <property type="match status" value="1"/>
</dbReference>
<evidence type="ECO:0000256" key="1">
    <source>
        <dbReference type="ARBA" id="ARBA00009437"/>
    </source>
</evidence>
<dbReference type="FunFam" id="1.10.10.10:FF:000001">
    <property type="entry name" value="LysR family transcriptional regulator"/>
    <property type="match status" value="1"/>
</dbReference>
<keyword evidence="2" id="KW-0805">Transcription regulation</keyword>
<dbReference type="Proteomes" id="UP000334380">
    <property type="component" value="Unassembled WGS sequence"/>
</dbReference>
<accession>A0A5E4U372</accession>
<dbReference type="Gene3D" id="3.40.190.290">
    <property type="match status" value="1"/>
</dbReference>
<evidence type="ECO:0000256" key="4">
    <source>
        <dbReference type="ARBA" id="ARBA00023163"/>
    </source>
</evidence>
<dbReference type="SUPFAM" id="SSF46785">
    <property type="entry name" value="Winged helix' DNA-binding domain"/>
    <property type="match status" value="1"/>
</dbReference>
<keyword evidence="4" id="KW-0804">Transcription</keyword>